<feature type="domain" description="Acyltransferase 3" evidence="2">
    <location>
        <begin position="19"/>
        <end position="352"/>
    </location>
</feature>
<gene>
    <name evidence="3" type="ORF">CZ674_13500</name>
</gene>
<keyword evidence="4" id="KW-1185">Reference proteome</keyword>
<protein>
    <submittedName>
        <fullName evidence="3">Putative membrane protein</fullName>
    </submittedName>
</protein>
<feature type="transmembrane region" description="Helical" evidence="1">
    <location>
        <begin position="257"/>
        <end position="274"/>
    </location>
</feature>
<feature type="transmembrane region" description="Helical" evidence="1">
    <location>
        <begin position="399"/>
        <end position="416"/>
    </location>
</feature>
<proteinExistence type="predicted"/>
<feature type="transmembrane region" description="Helical" evidence="1">
    <location>
        <begin position="105"/>
        <end position="124"/>
    </location>
</feature>
<feature type="transmembrane region" description="Helical" evidence="1">
    <location>
        <begin position="171"/>
        <end position="189"/>
    </location>
</feature>
<keyword evidence="1" id="KW-0812">Transmembrane</keyword>
<feature type="transmembrane region" description="Helical" evidence="1">
    <location>
        <begin position="195"/>
        <end position="213"/>
    </location>
</feature>
<dbReference type="EMBL" id="FUHU01000048">
    <property type="protein sequence ID" value="SJM69838.1"/>
    <property type="molecule type" value="Genomic_DNA"/>
</dbReference>
<keyword evidence="1" id="KW-0472">Membrane</keyword>
<evidence type="ECO:0000259" key="2">
    <source>
        <dbReference type="Pfam" id="PF01757"/>
    </source>
</evidence>
<feature type="transmembrane region" description="Helical" evidence="1">
    <location>
        <begin position="144"/>
        <end position="164"/>
    </location>
</feature>
<feature type="transmembrane region" description="Helical" evidence="1">
    <location>
        <begin position="286"/>
        <end position="304"/>
    </location>
</feature>
<dbReference type="GO" id="GO:0016747">
    <property type="term" value="F:acyltransferase activity, transferring groups other than amino-acyl groups"/>
    <property type="evidence" value="ECO:0007669"/>
    <property type="project" value="InterPro"/>
</dbReference>
<feature type="transmembrane region" description="Helical" evidence="1">
    <location>
        <begin position="337"/>
        <end position="356"/>
    </location>
</feature>
<dbReference type="AlphaFoldDB" id="A0A1R4GNR9"/>
<evidence type="ECO:0000256" key="1">
    <source>
        <dbReference type="SAM" id="Phobius"/>
    </source>
</evidence>
<feature type="transmembrane region" description="Helical" evidence="1">
    <location>
        <begin position="62"/>
        <end position="84"/>
    </location>
</feature>
<dbReference type="InterPro" id="IPR002656">
    <property type="entry name" value="Acyl_transf_3_dom"/>
</dbReference>
<evidence type="ECO:0000313" key="3">
    <source>
        <dbReference type="EMBL" id="SJM69838.1"/>
    </source>
</evidence>
<accession>A0A1R4GNR9</accession>
<reference evidence="3 4" key="1">
    <citation type="submission" date="2017-02" db="EMBL/GenBank/DDBJ databases">
        <authorList>
            <person name="Peterson S.W."/>
        </authorList>
    </citation>
    <scope>NUCLEOTIDE SEQUENCE [LARGE SCALE GENOMIC DNA]</scope>
    <source>
        <strain evidence="3 4">LMG 22410</strain>
    </source>
</reference>
<feature type="transmembrane region" description="Helical" evidence="1">
    <location>
        <begin position="222"/>
        <end position="245"/>
    </location>
</feature>
<organism evidence="3 4">
    <name type="scientific">Agrococcus casei LMG 22410</name>
    <dbReference type="NCBI Taxonomy" id="1255656"/>
    <lineage>
        <taxon>Bacteria</taxon>
        <taxon>Bacillati</taxon>
        <taxon>Actinomycetota</taxon>
        <taxon>Actinomycetes</taxon>
        <taxon>Micrococcales</taxon>
        <taxon>Microbacteriaceae</taxon>
        <taxon>Agrococcus</taxon>
    </lineage>
</organism>
<name>A0A1R4GNR9_9MICO</name>
<evidence type="ECO:0000313" key="4">
    <source>
        <dbReference type="Proteomes" id="UP000195787"/>
    </source>
</evidence>
<dbReference type="Pfam" id="PF01757">
    <property type="entry name" value="Acyl_transf_3"/>
    <property type="match status" value="1"/>
</dbReference>
<feature type="transmembrane region" description="Helical" evidence="1">
    <location>
        <begin position="21"/>
        <end position="42"/>
    </location>
</feature>
<keyword evidence="1" id="KW-1133">Transmembrane helix</keyword>
<sequence length="422" mass="45928">MARVKEPDTAARVPAGRDLSIDFVRAICLPIVVVLHALQMGIGGDPLETFNALDGYPPLATVTWGGMIMPMFFIAGGFAGLITWRRIRERQGSASDYIRTRTLRLLRPTLLAVAATGALLAVFAVFGADDGFLGGFAHRLAEPLWFIVVYLALTAAVPAMAWLYERHRWSTFAGLAAGAVVVDVVVRLTGWPIGYLNWAFIWLFVQSLGFLVLDGWLAKRPLWWHVLVIACSYAGIGALVVFAGYSGDMLGNLNPPTLVILLLGFAQASILTLLQPAFRRLMQIQGVLVGIGALGIYGFVIYLWHTFAMGLVAGVQQAVGLPFPEPLSSGWWITRPFWILAVAAVVVLCCVVVPKLEGILWREPEGSVSIWLAWIMTVVGSIGVGVVLLFGYVPFWQTAAGLALMTMACVALELNFRSRKVE</sequence>
<dbReference type="Proteomes" id="UP000195787">
    <property type="component" value="Unassembled WGS sequence"/>
</dbReference>
<feature type="transmembrane region" description="Helical" evidence="1">
    <location>
        <begin position="368"/>
        <end position="393"/>
    </location>
</feature>